<dbReference type="InterPro" id="IPR036770">
    <property type="entry name" value="Ankyrin_rpt-contain_sf"/>
</dbReference>
<reference evidence="1" key="2">
    <citation type="submission" date="2019-01" db="EMBL/GenBank/DDBJ databases">
        <authorList>
            <consortium name="NCBI Pathogen Detection Project"/>
        </authorList>
    </citation>
    <scope>NUCLEOTIDE SEQUENCE</scope>
    <source>
        <strain evidence="1">BCW_3452</strain>
    </source>
</reference>
<sequence length="237" mass="26239">MSLYFKQVILTTAALAVSGFSLSETVFEKALVAKPLVDEAELVKFVRSDTFNPYQKGGNGTTLLEIAEEKNLNETKAAIKSELTKFKRSEERRKIAAALDSGVLDALKDPESFLIELAYKGMFGEFKEVAKKHSIKDFNFMNKSGDTPLMAAQYTYYEESSRELTKWLVENGASTKFTSEVNPLVMACKLDNWRSVAILLAGGADPFQPINLKAVATSQNSTGCQVLIEKVILESNR</sequence>
<protein>
    <recommendedName>
        <fullName evidence="2">Ankyrin repeat domain-containing protein</fullName>
    </recommendedName>
</protein>
<comment type="caution">
    <text evidence="1">The sequence shown here is derived from an EMBL/GenBank/DDBJ whole genome shotgun (WGS) entry which is preliminary data.</text>
</comment>
<dbReference type="SUPFAM" id="SSF48403">
    <property type="entry name" value="Ankyrin repeat"/>
    <property type="match status" value="1"/>
</dbReference>
<proteinExistence type="predicted"/>
<dbReference type="EMBL" id="DACRBY010000032">
    <property type="protein sequence ID" value="HAS8542166.1"/>
    <property type="molecule type" value="Genomic_DNA"/>
</dbReference>
<evidence type="ECO:0000313" key="1">
    <source>
        <dbReference type="EMBL" id="HAS8542166.1"/>
    </source>
</evidence>
<gene>
    <name evidence="1" type="ORF">I7730_20465</name>
</gene>
<dbReference type="AlphaFoldDB" id="A0A8H9N3H1"/>
<dbReference type="Gene3D" id="1.25.40.20">
    <property type="entry name" value="Ankyrin repeat-containing domain"/>
    <property type="match status" value="1"/>
</dbReference>
<evidence type="ECO:0008006" key="2">
    <source>
        <dbReference type="Google" id="ProtNLM"/>
    </source>
</evidence>
<dbReference type="Proteomes" id="UP000863257">
    <property type="component" value="Unassembled WGS sequence"/>
</dbReference>
<accession>A0A8H9N3H1</accession>
<name>A0A8H9N3H1_VIBVL</name>
<reference evidence="1" key="1">
    <citation type="journal article" date="2018" name="Genome Biol.">
        <title>SKESA: strategic k-mer extension for scrupulous assemblies.</title>
        <authorList>
            <person name="Souvorov A."/>
            <person name="Agarwala R."/>
            <person name="Lipman D.J."/>
        </authorList>
    </citation>
    <scope>NUCLEOTIDE SEQUENCE</scope>
    <source>
        <strain evidence="1">BCW_3452</strain>
    </source>
</reference>
<organism evidence="1">
    <name type="scientific">Vibrio vulnificus</name>
    <dbReference type="NCBI Taxonomy" id="672"/>
    <lineage>
        <taxon>Bacteria</taxon>
        <taxon>Pseudomonadati</taxon>
        <taxon>Pseudomonadota</taxon>
        <taxon>Gammaproteobacteria</taxon>
        <taxon>Vibrionales</taxon>
        <taxon>Vibrionaceae</taxon>
        <taxon>Vibrio</taxon>
    </lineage>
</organism>